<dbReference type="Proteomes" id="UP000019854">
    <property type="component" value="Unassembled WGS sequence"/>
</dbReference>
<evidence type="ECO:0000313" key="2">
    <source>
        <dbReference type="Proteomes" id="UP000019854"/>
    </source>
</evidence>
<sequence>MSSNAVAGPTGSFTVGSDDCCELDDDAAGSFGVSRDSREQAAVNASAMTLAPTANAVLISTQGVFMRGL</sequence>
<gene>
    <name evidence="1" type="ORF">L829_0967</name>
</gene>
<dbReference type="AlphaFoldDB" id="A0A829PIZ2"/>
<dbReference type="EMBL" id="JAOX01000001">
    <property type="protein sequence ID" value="ETZ87420.1"/>
    <property type="molecule type" value="Genomic_DNA"/>
</dbReference>
<reference evidence="1 2" key="1">
    <citation type="submission" date="2014-01" db="EMBL/GenBank/DDBJ databases">
        <authorList>
            <person name="Zelazny A."/>
            <person name="Olivier K."/>
            <person name="Sampaio E.P."/>
            <person name="Holland S.M."/>
            <person name="Tallon L.J."/>
            <person name="Sadzewicz L.K."/>
            <person name="Sengamalay N."/>
            <person name="Fraser C.M."/>
            <person name="Hine E."/>
            <person name="Shefchek K.A."/>
            <person name="Das S.P."/>
            <person name="Shallom S.J."/>
            <person name="Agrawal S."/>
            <person name="Tettelin H."/>
        </authorList>
    </citation>
    <scope>NUCLEOTIDE SEQUENCE [LARGE SCALE GENOMIC DNA]</scope>
    <source>
        <strain evidence="1 2">MAB_030201_1075</strain>
    </source>
</reference>
<evidence type="ECO:0000313" key="1">
    <source>
        <dbReference type="EMBL" id="ETZ87420.1"/>
    </source>
</evidence>
<name>A0A829PIZ2_9MYCO</name>
<accession>A0A829PIZ2</accession>
<organism evidence="1 2">
    <name type="scientific">Mycobacteroides abscessus MAB_030201_1075</name>
    <dbReference type="NCBI Taxonomy" id="1335410"/>
    <lineage>
        <taxon>Bacteria</taxon>
        <taxon>Bacillati</taxon>
        <taxon>Actinomycetota</taxon>
        <taxon>Actinomycetes</taxon>
        <taxon>Mycobacteriales</taxon>
        <taxon>Mycobacteriaceae</taxon>
        <taxon>Mycobacteroides</taxon>
        <taxon>Mycobacteroides abscessus</taxon>
    </lineage>
</organism>
<proteinExistence type="predicted"/>
<protein>
    <submittedName>
        <fullName evidence="1">Uncharacterized protein</fullName>
    </submittedName>
</protein>
<comment type="caution">
    <text evidence="1">The sequence shown here is derived from an EMBL/GenBank/DDBJ whole genome shotgun (WGS) entry which is preliminary data.</text>
</comment>